<comment type="similarity">
    <text evidence="7">Belongs to the TRAP transporter small permease family.</text>
</comment>
<sequence>MTLFDRTERAFTRFAEGIALLGGLGLIFATVVTCLSIILKLARRMLDTAFGVDALTDSAPWLRAILGEEELVTYGVGLALFSALPWVMIRRGHIRIDLFESKFGNGFNRVLDVLADLSLCAIAWMVMTRQWYLIFDKPRGKQAGALDLLVSGDLSGFADRVRTAQESQILGLPLWPTYVVAELCTISFFLVAAFCVLRSLRALTA</sequence>
<dbReference type="RefSeq" id="WP_136337482.1">
    <property type="nucleotide sequence ID" value="NZ_SSMD01000001.1"/>
</dbReference>
<feature type="domain" description="Tripartite ATP-independent periplasmic transporters DctQ component" evidence="8">
    <location>
        <begin position="65"/>
        <end position="203"/>
    </location>
</feature>
<dbReference type="Proteomes" id="UP000306113">
    <property type="component" value="Unassembled WGS sequence"/>
</dbReference>
<evidence type="ECO:0000313" key="10">
    <source>
        <dbReference type="Proteomes" id="UP000306113"/>
    </source>
</evidence>
<dbReference type="Pfam" id="PF04290">
    <property type="entry name" value="DctQ"/>
    <property type="match status" value="1"/>
</dbReference>
<evidence type="ECO:0000256" key="7">
    <source>
        <dbReference type="RuleBase" id="RU369079"/>
    </source>
</evidence>
<gene>
    <name evidence="9" type="ORF">E7681_01470</name>
</gene>
<evidence type="ECO:0000256" key="2">
    <source>
        <dbReference type="ARBA" id="ARBA00022448"/>
    </source>
</evidence>
<accession>A0A4S3MCG4</accession>
<evidence type="ECO:0000256" key="6">
    <source>
        <dbReference type="ARBA" id="ARBA00023136"/>
    </source>
</evidence>
<dbReference type="GO" id="GO:0005886">
    <property type="term" value="C:plasma membrane"/>
    <property type="evidence" value="ECO:0007669"/>
    <property type="project" value="UniProtKB-SubCell"/>
</dbReference>
<keyword evidence="5 7" id="KW-1133">Transmembrane helix</keyword>
<dbReference type="AlphaFoldDB" id="A0A4S3MCG4"/>
<evidence type="ECO:0000256" key="5">
    <source>
        <dbReference type="ARBA" id="ARBA00022989"/>
    </source>
</evidence>
<evidence type="ECO:0000256" key="3">
    <source>
        <dbReference type="ARBA" id="ARBA00022475"/>
    </source>
</evidence>
<feature type="transmembrane region" description="Helical" evidence="7">
    <location>
        <begin position="110"/>
        <end position="127"/>
    </location>
</feature>
<dbReference type="GO" id="GO:0022857">
    <property type="term" value="F:transmembrane transporter activity"/>
    <property type="evidence" value="ECO:0007669"/>
    <property type="project" value="UniProtKB-UniRule"/>
</dbReference>
<dbReference type="OrthoDB" id="6183232at2"/>
<proteinExistence type="inferred from homology"/>
<organism evidence="9 10">
    <name type="scientific">Thalassobius vesicularis</name>
    <dbReference type="NCBI Taxonomy" id="1294297"/>
    <lineage>
        <taxon>Bacteria</taxon>
        <taxon>Pseudomonadati</taxon>
        <taxon>Pseudomonadota</taxon>
        <taxon>Alphaproteobacteria</taxon>
        <taxon>Rhodobacterales</taxon>
        <taxon>Roseobacteraceae</taxon>
        <taxon>Thalassovita</taxon>
    </lineage>
</organism>
<name>A0A4S3MCG4_9RHOB</name>
<evidence type="ECO:0000256" key="4">
    <source>
        <dbReference type="ARBA" id="ARBA00022692"/>
    </source>
</evidence>
<protein>
    <recommendedName>
        <fullName evidence="7">TRAP transporter small permease protein</fullName>
    </recommendedName>
</protein>
<keyword evidence="2 7" id="KW-0813">Transport</keyword>
<comment type="function">
    <text evidence="7">Part of the tripartite ATP-independent periplasmic (TRAP) transport system.</text>
</comment>
<reference evidence="9 10" key="1">
    <citation type="submission" date="2019-04" db="EMBL/GenBank/DDBJ databases">
        <title>Draft genome sequence of Youngimonas vesicularis.</title>
        <authorList>
            <person name="Hameed A."/>
        </authorList>
    </citation>
    <scope>NUCLEOTIDE SEQUENCE [LARGE SCALE GENOMIC DNA]</scope>
    <source>
        <strain evidence="9 10">CC-AMW-E</strain>
    </source>
</reference>
<keyword evidence="6 7" id="KW-0472">Membrane</keyword>
<keyword evidence="3" id="KW-1003">Cell membrane</keyword>
<keyword evidence="10" id="KW-1185">Reference proteome</keyword>
<comment type="subunit">
    <text evidence="7">The complex comprises the extracytoplasmic solute receptor protein and the two transmembrane proteins.</text>
</comment>
<feature type="transmembrane region" description="Helical" evidence="7">
    <location>
        <begin position="71"/>
        <end position="89"/>
    </location>
</feature>
<evidence type="ECO:0000313" key="9">
    <source>
        <dbReference type="EMBL" id="THD76539.1"/>
    </source>
</evidence>
<keyword evidence="7" id="KW-0997">Cell inner membrane</keyword>
<feature type="transmembrane region" description="Helical" evidence="7">
    <location>
        <begin position="18"/>
        <end position="39"/>
    </location>
</feature>
<feature type="transmembrane region" description="Helical" evidence="7">
    <location>
        <begin position="175"/>
        <end position="197"/>
    </location>
</feature>
<evidence type="ECO:0000259" key="8">
    <source>
        <dbReference type="Pfam" id="PF04290"/>
    </source>
</evidence>
<keyword evidence="4 7" id="KW-0812">Transmembrane</keyword>
<comment type="subcellular location">
    <subcellularLocation>
        <location evidence="7">Cell inner membrane</location>
        <topology evidence="7">Multi-pass membrane protein</topology>
    </subcellularLocation>
    <subcellularLocation>
        <location evidence="1">Cell membrane</location>
        <topology evidence="1">Multi-pass membrane protein</topology>
    </subcellularLocation>
</comment>
<comment type="caution">
    <text evidence="9">The sequence shown here is derived from an EMBL/GenBank/DDBJ whole genome shotgun (WGS) entry which is preliminary data.</text>
</comment>
<dbReference type="EMBL" id="SSMD01000001">
    <property type="protein sequence ID" value="THD76539.1"/>
    <property type="molecule type" value="Genomic_DNA"/>
</dbReference>
<evidence type="ECO:0000256" key="1">
    <source>
        <dbReference type="ARBA" id="ARBA00004651"/>
    </source>
</evidence>
<dbReference type="InterPro" id="IPR055348">
    <property type="entry name" value="DctQ"/>
</dbReference>